<dbReference type="InterPro" id="IPR013655">
    <property type="entry name" value="PAS_fold_3"/>
</dbReference>
<dbReference type="PRINTS" id="PR00260">
    <property type="entry name" value="CHEMTRNSDUCR"/>
</dbReference>
<feature type="transmembrane region" description="Helical" evidence="5">
    <location>
        <begin position="192"/>
        <end position="216"/>
    </location>
</feature>
<dbReference type="Gene3D" id="3.30.450.20">
    <property type="entry name" value="PAS domain"/>
    <property type="match status" value="1"/>
</dbReference>
<dbReference type="SMART" id="SM00304">
    <property type="entry name" value="HAMP"/>
    <property type="match status" value="1"/>
</dbReference>
<comment type="subcellular location">
    <subcellularLocation>
        <location evidence="1">Membrane</location>
    </subcellularLocation>
</comment>
<proteinExistence type="inferred from homology"/>
<evidence type="ECO:0000313" key="10">
    <source>
        <dbReference type="Proteomes" id="UP000680067"/>
    </source>
</evidence>
<evidence type="ECO:0000256" key="3">
    <source>
        <dbReference type="ARBA" id="ARBA00029447"/>
    </source>
</evidence>
<dbReference type="Gene3D" id="1.10.287.950">
    <property type="entry name" value="Methyl-accepting chemotaxis protein"/>
    <property type="match status" value="1"/>
</dbReference>
<dbReference type="InterPro" id="IPR004090">
    <property type="entry name" value="Chemotax_Me-accpt_rcpt"/>
</dbReference>
<evidence type="ECO:0000256" key="4">
    <source>
        <dbReference type="PROSITE-ProRule" id="PRU00284"/>
    </source>
</evidence>
<keyword evidence="5" id="KW-0472">Membrane</keyword>
<dbReference type="Pfam" id="PF08447">
    <property type="entry name" value="PAS_3"/>
    <property type="match status" value="1"/>
</dbReference>
<dbReference type="EMBL" id="JAGSPN010000002">
    <property type="protein sequence ID" value="MBR7781304.1"/>
    <property type="molecule type" value="Genomic_DNA"/>
</dbReference>
<feature type="transmembrane region" description="Helical" evidence="5">
    <location>
        <begin position="167"/>
        <end position="186"/>
    </location>
</feature>
<keyword evidence="2" id="KW-0488">Methylation</keyword>
<comment type="caution">
    <text evidence="9">The sequence shown here is derived from an EMBL/GenBank/DDBJ whole genome shotgun (WGS) entry which is preliminary data.</text>
</comment>
<dbReference type="SUPFAM" id="SSF55785">
    <property type="entry name" value="PYP-like sensor domain (PAS domain)"/>
    <property type="match status" value="1"/>
</dbReference>
<evidence type="ECO:0000259" key="6">
    <source>
        <dbReference type="PROSITE" id="PS50111"/>
    </source>
</evidence>
<evidence type="ECO:0000259" key="8">
    <source>
        <dbReference type="PROSITE" id="PS50885"/>
    </source>
</evidence>
<dbReference type="SMART" id="SM00091">
    <property type="entry name" value="PAS"/>
    <property type="match status" value="1"/>
</dbReference>
<dbReference type="InterPro" id="IPR004089">
    <property type="entry name" value="MCPsignal_dom"/>
</dbReference>
<evidence type="ECO:0000259" key="7">
    <source>
        <dbReference type="PROSITE" id="PS50112"/>
    </source>
</evidence>
<gene>
    <name evidence="9" type="ORF">KDM89_04035</name>
</gene>
<keyword evidence="5" id="KW-1133">Transmembrane helix</keyword>
<keyword evidence="5" id="KW-0812">Transmembrane</keyword>
<dbReference type="NCBIfam" id="TIGR00229">
    <property type="entry name" value="sensory_box"/>
    <property type="match status" value="1"/>
</dbReference>
<evidence type="ECO:0000256" key="1">
    <source>
        <dbReference type="ARBA" id="ARBA00004370"/>
    </source>
</evidence>
<evidence type="ECO:0000256" key="5">
    <source>
        <dbReference type="SAM" id="Phobius"/>
    </source>
</evidence>
<dbReference type="Pfam" id="PF00015">
    <property type="entry name" value="MCPsignal"/>
    <property type="match status" value="1"/>
</dbReference>
<name>A0A941DJR0_9BURK</name>
<dbReference type="CDD" id="cd06225">
    <property type="entry name" value="HAMP"/>
    <property type="match status" value="1"/>
</dbReference>
<dbReference type="Pfam" id="PF00672">
    <property type="entry name" value="HAMP"/>
    <property type="match status" value="1"/>
</dbReference>
<dbReference type="Proteomes" id="UP000680067">
    <property type="component" value="Unassembled WGS sequence"/>
</dbReference>
<protein>
    <submittedName>
        <fullName evidence="9">PAS domain-containing protein</fullName>
    </submittedName>
</protein>
<dbReference type="GO" id="GO:0004888">
    <property type="term" value="F:transmembrane signaling receptor activity"/>
    <property type="evidence" value="ECO:0007669"/>
    <property type="project" value="InterPro"/>
</dbReference>
<dbReference type="FunFam" id="1.10.287.950:FF:000001">
    <property type="entry name" value="Methyl-accepting chemotaxis sensory transducer"/>
    <property type="match status" value="1"/>
</dbReference>
<dbReference type="PANTHER" id="PTHR43531">
    <property type="entry name" value="PROTEIN ICFG"/>
    <property type="match status" value="1"/>
</dbReference>
<dbReference type="RefSeq" id="WP_212686672.1">
    <property type="nucleotide sequence ID" value="NZ_JAGSPN010000002.1"/>
</dbReference>
<evidence type="ECO:0000313" key="9">
    <source>
        <dbReference type="EMBL" id="MBR7781304.1"/>
    </source>
</evidence>
<dbReference type="InterPro" id="IPR035965">
    <property type="entry name" value="PAS-like_dom_sf"/>
</dbReference>
<dbReference type="SMART" id="SM00283">
    <property type="entry name" value="MA"/>
    <property type="match status" value="1"/>
</dbReference>
<keyword evidence="10" id="KW-1185">Reference proteome</keyword>
<dbReference type="PROSITE" id="PS50111">
    <property type="entry name" value="CHEMOTAXIS_TRANSDUC_2"/>
    <property type="match status" value="1"/>
</dbReference>
<accession>A0A941DJR0</accession>
<dbReference type="GO" id="GO:0006935">
    <property type="term" value="P:chemotaxis"/>
    <property type="evidence" value="ECO:0007669"/>
    <property type="project" value="InterPro"/>
</dbReference>
<dbReference type="CDD" id="cd00130">
    <property type="entry name" value="PAS"/>
    <property type="match status" value="1"/>
</dbReference>
<dbReference type="PANTHER" id="PTHR43531:SF14">
    <property type="entry name" value="METHYL-ACCEPTING CHEMOTAXIS PROTEIN I-RELATED"/>
    <property type="match status" value="1"/>
</dbReference>
<feature type="domain" description="PAS" evidence="7">
    <location>
        <begin position="25"/>
        <end position="76"/>
    </location>
</feature>
<comment type="similarity">
    <text evidence="3">Belongs to the methyl-accepting chemotaxis (MCP) protein family.</text>
</comment>
<feature type="domain" description="Methyl-accepting transducer" evidence="6">
    <location>
        <begin position="271"/>
        <end position="500"/>
    </location>
</feature>
<dbReference type="CDD" id="cd11386">
    <property type="entry name" value="MCP_signal"/>
    <property type="match status" value="1"/>
</dbReference>
<dbReference type="PROSITE" id="PS50112">
    <property type="entry name" value="PAS"/>
    <property type="match status" value="1"/>
</dbReference>
<keyword evidence="4" id="KW-0807">Transducer</keyword>
<reference evidence="9" key="1">
    <citation type="submission" date="2021-04" db="EMBL/GenBank/DDBJ databases">
        <title>novel species isolated from subtropical streams in China.</title>
        <authorList>
            <person name="Lu H."/>
        </authorList>
    </citation>
    <scope>NUCLEOTIDE SEQUENCE</scope>
    <source>
        <strain evidence="9">LFS511W</strain>
    </source>
</reference>
<dbReference type="InterPro" id="IPR051310">
    <property type="entry name" value="MCP_chemotaxis"/>
</dbReference>
<dbReference type="InterPro" id="IPR003660">
    <property type="entry name" value="HAMP_dom"/>
</dbReference>
<organism evidence="9 10">
    <name type="scientific">Undibacterium luofuense</name>
    <dbReference type="NCBI Taxonomy" id="2828733"/>
    <lineage>
        <taxon>Bacteria</taxon>
        <taxon>Pseudomonadati</taxon>
        <taxon>Pseudomonadota</taxon>
        <taxon>Betaproteobacteria</taxon>
        <taxon>Burkholderiales</taxon>
        <taxon>Oxalobacteraceae</taxon>
        <taxon>Undibacterium</taxon>
    </lineage>
</organism>
<dbReference type="InterPro" id="IPR000014">
    <property type="entry name" value="PAS"/>
</dbReference>
<dbReference type="GO" id="GO:0007165">
    <property type="term" value="P:signal transduction"/>
    <property type="evidence" value="ECO:0007669"/>
    <property type="project" value="UniProtKB-KW"/>
</dbReference>
<sequence length="553" mass="60162">MRSQVGQNQREYVLSDDETIVSKTDLSGNITYANDDFVRISGFSLQELIGSPQNIVRHPDMPREAFADLWRTIQGGHSWHGLVKNRCKNGDFYWVEATAAPLTKNGKIVGYTSVRVKPDPVQVAAADAAYAAIKSGSPGLFIRDGRVHSHSTLQKIRDKFSLPIHSVLRIYAVFSAFFLLLFGWQVQAWQSGLQMLTIGLGLITSGIFTVSVHRLIAGQVGQLRHHIQAMSAGDLSQPIAVHGRHEISELAQSLRVLQTNMKLLIGQIKQSSGHVHAIGSDVSECSGELAQHTESQKGSLEQTASSMEQITVAVQHNAANSREASEVAIRSAGLADTSGRAVQKVVQTMGAIRHSSSRIADIISVIDGIAFQTNILALNAAVEAARAGDQGRGFSVVASEVRALAQRSASAAKEIKELIQHSVEQVEQGAELVDEAGQSMDELVSGVKKVAALMQEFTVSTQEQSLGISTVNQSVIEIDEMTQQNMQIVSAATYSAEKLEEEVSVLRDLVNAFELTTQQNSVIQMQPRMRRVSQEQSGTALQPVLQRQIEKSR</sequence>
<dbReference type="SUPFAM" id="SSF58104">
    <property type="entry name" value="Methyl-accepting chemotaxis protein (MCP) signaling domain"/>
    <property type="match status" value="1"/>
</dbReference>
<dbReference type="AlphaFoldDB" id="A0A941DJR0"/>
<dbReference type="PROSITE" id="PS50885">
    <property type="entry name" value="HAMP"/>
    <property type="match status" value="1"/>
</dbReference>
<dbReference type="GO" id="GO:0005886">
    <property type="term" value="C:plasma membrane"/>
    <property type="evidence" value="ECO:0007669"/>
    <property type="project" value="TreeGrafter"/>
</dbReference>
<feature type="domain" description="HAMP" evidence="8">
    <location>
        <begin position="214"/>
        <end position="266"/>
    </location>
</feature>
<evidence type="ECO:0000256" key="2">
    <source>
        <dbReference type="ARBA" id="ARBA00022481"/>
    </source>
</evidence>